<reference evidence="3" key="1">
    <citation type="submission" date="2016-10" db="EMBL/GenBank/DDBJ databases">
        <authorList>
            <person name="Varghese N."/>
            <person name="Submissions S."/>
        </authorList>
    </citation>
    <scope>NUCLEOTIDE SEQUENCE [LARGE SCALE GENOMIC DNA]</scope>
    <source>
        <strain evidence="3">DSM 24450</strain>
    </source>
</reference>
<name>A0A1I6Q3Z2_9FLAO</name>
<dbReference type="InterPro" id="IPR014710">
    <property type="entry name" value="RmlC-like_jellyroll"/>
</dbReference>
<dbReference type="RefSeq" id="WP_090224308.1">
    <property type="nucleotide sequence ID" value="NZ_FOZP01000003.1"/>
</dbReference>
<dbReference type="InterPro" id="IPR011051">
    <property type="entry name" value="RmlC_Cupin_sf"/>
</dbReference>
<dbReference type="STRING" id="593133.SAMN04488006_1462"/>
<accession>A0A1I6Q3Z2</accession>
<dbReference type="Gene3D" id="2.60.120.10">
    <property type="entry name" value="Jelly Rolls"/>
    <property type="match status" value="1"/>
</dbReference>
<dbReference type="EMBL" id="FOZP01000003">
    <property type="protein sequence ID" value="SFS47068.1"/>
    <property type="molecule type" value="Genomic_DNA"/>
</dbReference>
<feature type="domain" description="Cupin type-1" evidence="1">
    <location>
        <begin position="51"/>
        <end position="152"/>
    </location>
</feature>
<gene>
    <name evidence="2" type="ORF">SAMN04488006_1462</name>
</gene>
<organism evidence="2 3">
    <name type="scientific">Lutibacter maritimus</name>
    <dbReference type="NCBI Taxonomy" id="593133"/>
    <lineage>
        <taxon>Bacteria</taxon>
        <taxon>Pseudomonadati</taxon>
        <taxon>Bacteroidota</taxon>
        <taxon>Flavobacteriia</taxon>
        <taxon>Flavobacteriales</taxon>
        <taxon>Flavobacteriaceae</taxon>
        <taxon>Lutibacter</taxon>
    </lineage>
</organism>
<sequence>MKQTPTIIESNKVIEIVSQYLDLTVTPFGQSIRSVVRVDTRENMYNGDGVVYLLQMFDVEELVNNRIGAYMVFLNKNDQAGFHTHGTRNEQELYVVMQGEGEYFDRTSVTGTIRTQKITKGSITAINGIGFHSVKNTTDEPLIIFVITTNEPKK</sequence>
<keyword evidence="3" id="KW-1185">Reference proteome</keyword>
<dbReference type="AlphaFoldDB" id="A0A1I6Q3Z2"/>
<evidence type="ECO:0000313" key="3">
    <source>
        <dbReference type="Proteomes" id="UP000199312"/>
    </source>
</evidence>
<dbReference type="Proteomes" id="UP000199312">
    <property type="component" value="Unassembled WGS sequence"/>
</dbReference>
<dbReference type="SUPFAM" id="SSF51182">
    <property type="entry name" value="RmlC-like cupins"/>
    <property type="match status" value="1"/>
</dbReference>
<dbReference type="Pfam" id="PF00190">
    <property type="entry name" value="Cupin_1"/>
    <property type="match status" value="1"/>
</dbReference>
<evidence type="ECO:0000259" key="1">
    <source>
        <dbReference type="Pfam" id="PF00190"/>
    </source>
</evidence>
<proteinExistence type="predicted"/>
<dbReference type="InterPro" id="IPR006045">
    <property type="entry name" value="Cupin_1"/>
</dbReference>
<dbReference type="OrthoDB" id="996621at2"/>
<evidence type="ECO:0000313" key="2">
    <source>
        <dbReference type="EMBL" id="SFS47068.1"/>
    </source>
</evidence>
<protein>
    <submittedName>
        <fullName evidence="2">Cupin</fullName>
    </submittedName>
</protein>